<protein>
    <submittedName>
        <fullName evidence="2">Uncharacterized protein</fullName>
    </submittedName>
</protein>
<proteinExistence type="predicted"/>
<evidence type="ECO:0000313" key="2">
    <source>
        <dbReference type="EMBL" id="MQW73612.1"/>
    </source>
</evidence>
<keyword evidence="1" id="KW-0732">Signal</keyword>
<reference evidence="2" key="1">
    <citation type="journal article" date="2013" name="Genome Biol.">
        <title>Comparative genomics of the core and accessory genomes of 48 Sinorhizobium strains comprising five genospecies.</title>
        <authorList>
            <person name="Sugawara M."/>
            <person name="Epstein B."/>
            <person name="Badgley B.D."/>
            <person name="Unno T."/>
            <person name="Xu L."/>
            <person name="Reese J."/>
            <person name="Gyaneshwar P."/>
            <person name="Denny R."/>
            <person name="Mudge J."/>
            <person name="Bharti A.K."/>
            <person name="Farmer A.D."/>
            <person name="May G.D."/>
            <person name="Woodward J.E."/>
            <person name="Medigue C."/>
            <person name="Vallenet D."/>
            <person name="Lajus A."/>
            <person name="Rouy Z."/>
            <person name="Martinez-Vaz B."/>
            <person name="Tiffin P."/>
            <person name="Young N.D."/>
            <person name="Sadowsky M.J."/>
        </authorList>
    </citation>
    <scope>NUCLEOTIDE SEQUENCE</scope>
    <source>
        <strain evidence="2">M1</strain>
    </source>
</reference>
<accession>A0A6G1WVC9</accession>
<evidence type="ECO:0000256" key="1">
    <source>
        <dbReference type="SAM" id="SignalP"/>
    </source>
</evidence>
<dbReference type="AlphaFoldDB" id="A0A6G1WVC9"/>
<organism evidence="2">
    <name type="scientific">Sinorhizobium medicae</name>
    <dbReference type="NCBI Taxonomy" id="110321"/>
    <lineage>
        <taxon>Bacteria</taxon>
        <taxon>Pseudomonadati</taxon>
        <taxon>Pseudomonadota</taxon>
        <taxon>Alphaproteobacteria</taxon>
        <taxon>Hyphomicrobiales</taxon>
        <taxon>Rhizobiaceae</taxon>
        <taxon>Sinorhizobium/Ensifer group</taxon>
        <taxon>Sinorhizobium</taxon>
    </lineage>
</organism>
<sequence>MRMMRIAAAVAFLACAPYVAAQQISTEEFVTMAASSDMFESRSSHLAAGHLGRGRPVARRCATPTILSRQGFTS</sequence>
<comment type="caution">
    <text evidence="2">The sequence shown here is derived from an EMBL/GenBank/DDBJ whole genome shotgun (WGS) entry which is preliminary data.</text>
</comment>
<name>A0A6G1WVC9_9HYPH</name>
<feature type="chain" id="PRO_5026072697" evidence="1">
    <location>
        <begin position="22"/>
        <end position="74"/>
    </location>
</feature>
<feature type="signal peptide" evidence="1">
    <location>
        <begin position="1"/>
        <end position="21"/>
    </location>
</feature>
<dbReference type="EMBL" id="WISB01000217">
    <property type="protein sequence ID" value="MQW73612.1"/>
    <property type="molecule type" value="Genomic_DNA"/>
</dbReference>
<gene>
    <name evidence="2" type="ORF">GHJ91_32370</name>
</gene>